<feature type="region of interest" description="Disordered" evidence="4">
    <location>
        <begin position="528"/>
        <end position="548"/>
    </location>
</feature>
<dbReference type="EMBL" id="JBBBZM010000084">
    <property type="protein sequence ID" value="KAL0634825.1"/>
    <property type="molecule type" value="Genomic_DNA"/>
</dbReference>
<feature type="repeat" description="ANK" evidence="3">
    <location>
        <begin position="502"/>
        <end position="534"/>
    </location>
</feature>
<dbReference type="InterPro" id="IPR002110">
    <property type="entry name" value="Ankyrin_rpt"/>
</dbReference>
<dbReference type="Gene3D" id="1.25.40.20">
    <property type="entry name" value="Ankyrin repeat-containing domain"/>
    <property type="match status" value="4"/>
</dbReference>
<dbReference type="Pfam" id="PF00069">
    <property type="entry name" value="Pkinase"/>
    <property type="match status" value="1"/>
</dbReference>
<keyword evidence="1" id="KW-0677">Repeat</keyword>
<comment type="caution">
    <text evidence="6">The sequence shown here is derived from an EMBL/GenBank/DDBJ whole genome shotgun (WGS) entry which is preliminary data.</text>
</comment>
<dbReference type="SMART" id="SM00248">
    <property type="entry name" value="ANK"/>
    <property type="match status" value="9"/>
</dbReference>
<organism evidence="6 7">
    <name type="scientific">Discina gigas</name>
    <dbReference type="NCBI Taxonomy" id="1032678"/>
    <lineage>
        <taxon>Eukaryota</taxon>
        <taxon>Fungi</taxon>
        <taxon>Dikarya</taxon>
        <taxon>Ascomycota</taxon>
        <taxon>Pezizomycotina</taxon>
        <taxon>Pezizomycetes</taxon>
        <taxon>Pezizales</taxon>
        <taxon>Discinaceae</taxon>
        <taxon>Discina</taxon>
    </lineage>
</organism>
<evidence type="ECO:0000313" key="6">
    <source>
        <dbReference type="EMBL" id="KAL0634825.1"/>
    </source>
</evidence>
<evidence type="ECO:0000256" key="2">
    <source>
        <dbReference type="ARBA" id="ARBA00023043"/>
    </source>
</evidence>
<feature type="repeat" description="ANK" evidence="3">
    <location>
        <begin position="537"/>
        <end position="577"/>
    </location>
</feature>
<evidence type="ECO:0000256" key="3">
    <source>
        <dbReference type="PROSITE-ProRule" id="PRU00023"/>
    </source>
</evidence>
<feature type="repeat" description="ANK" evidence="3">
    <location>
        <begin position="432"/>
        <end position="464"/>
    </location>
</feature>
<dbReference type="SUPFAM" id="SSF56112">
    <property type="entry name" value="Protein kinase-like (PK-like)"/>
    <property type="match status" value="1"/>
</dbReference>
<dbReference type="InterPro" id="IPR000719">
    <property type="entry name" value="Prot_kinase_dom"/>
</dbReference>
<dbReference type="PROSITE" id="PS50088">
    <property type="entry name" value="ANK_REPEAT"/>
    <property type="match status" value="8"/>
</dbReference>
<feature type="compositionally biased region" description="Polar residues" evidence="4">
    <location>
        <begin position="530"/>
        <end position="541"/>
    </location>
</feature>
<reference evidence="6 7" key="1">
    <citation type="submission" date="2024-02" db="EMBL/GenBank/DDBJ databases">
        <title>Discinaceae phylogenomics.</title>
        <authorList>
            <person name="Dirks A.C."/>
            <person name="James T.Y."/>
        </authorList>
    </citation>
    <scope>NUCLEOTIDE SEQUENCE [LARGE SCALE GENOMIC DNA]</scope>
    <source>
        <strain evidence="6 7">ACD0624</strain>
    </source>
</reference>
<dbReference type="PROSITE" id="PS50011">
    <property type="entry name" value="PROTEIN_KINASE_DOM"/>
    <property type="match status" value="1"/>
</dbReference>
<keyword evidence="7" id="KW-1185">Reference proteome</keyword>
<accession>A0ABR3GGB9</accession>
<dbReference type="PROSITE" id="PS00108">
    <property type="entry name" value="PROTEIN_KINASE_ST"/>
    <property type="match status" value="1"/>
</dbReference>
<dbReference type="PRINTS" id="PR01415">
    <property type="entry name" value="ANKYRIN"/>
</dbReference>
<dbReference type="Pfam" id="PF13637">
    <property type="entry name" value="Ank_4"/>
    <property type="match status" value="1"/>
</dbReference>
<feature type="repeat" description="ANK" evidence="3">
    <location>
        <begin position="615"/>
        <end position="647"/>
    </location>
</feature>
<dbReference type="PANTHER" id="PTHR24126:SF14">
    <property type="entry name" value="ANK_REP_REGION DOMAIN-CONTAINING PROTEIN"/>
    <property type="match status" value="1"/>
</dbReference>
<dbReference type="InterPro" id="IPR036770">
    <property type="entry name" value="Ankyrin_rpt-contain_sf"/>
</dbReference>
<feature type="repeat" description="ANK" evidence="3">
    <location>
        <begin position="650"/>
        <end position="682"/>
    </location>
</feature>
<dbReference type="PANTHER" id="PTHR24126">
    <property type="entry name" value="ANKYRIN REPEAT, PH AND SEC7 DOMAIN CONTAINING PROTEIN SECG-RELATED"/>
    <property type="match status" value="1"/>
</dbReference>
<evidence type="ECO:0000256" key="1">
    <source>
        <dbReference type="ARBA" id="ARBA00022737"/>
    </source>
</evidence>
<evidence type="ECO:0000313" key="7">
    <source>
        <dbReference type="Proteomes" id="UP001447188"/>
    </source>
</evidence>
<keyword evidence="2 3" id="KW-0040">ANK repeat</keyword>
<gene>
    <name evidence="6" type="ORF">Q9L58_006258</name>
</gene>
<dbReference type="InterPro" id="IPR008271">
    <property type="entry name" value="Ser/Thr_kinase_AS"/>
</dbReference>
<dbReference type="SMART" id="SM00220">
    <property type="entry name" value="S_TKc"/>
    <property type="match status" value="1"/>
</dbReference>
<dbReference type="SUPFAM" id="SSF48403">
    <property type="entry name" value="Ankyrin repeat"/>
    <property type="match status" value="1"/>
</dbReference>
<dbReference type="Gene3D" id="1.10.510.10">
    <property type="entry name" value="Transferase(Phosphotransferase) domain 1"/>
    <property type="match status" value="1"/>
</dbReference>
<protein>
    <recommendedName>
        <fullName evidence="5">Protein kinase domain-containing protein</fullName>
    </recommendedName>
</protein>
<feature type="repeat" description="ANK" evidence="3">
    <location>
        <begin position="467"/>
        <end position="499"/>
    </location>
</feature>
<dbReference type="InterPro" id="IPR011009">
    <property type="entry name" value="Kinase-like_dom_sf"/>
</dbReference>
<evidence type="ECO:0000259" key="5">
    <source>
        <dbReference type="PROSITE" id="PS50011"/>
    </source>
</evidence>
<proteinExistence type="predicted"/>
<name>A0ABR3GGB9_9PEZI</name>
<dbReference type="PROSITE" id="PS50297">
    <property type="entry name" value="ANK_REP_REGION"/>
    <property type="match status" value="8"/>
</dbReference>
<feature type="repeat" description="ANK" evidence="3">
    <location>
        <begin position="580"/>
        <end position="612"/>
    </location>
</feature>
<sequence length="738" mass="80278">MPAPSKIDRYKLDAEFSTGTITHTKRLQDGQRIDTPGTTWTREKKLGAGGFGTVWRERHAPTGELRAVKVLSKLQLNVREVEALVDLQDYPTYFITFLGWFDDMHTVYIAMEYMAHGDLTQYIIDHPIKARTEARDITWQILNGLVVLHKREICHRDLKPQNILIASVSPIWVKITDFGISKQSMGTSLRTSCGTPSYQAPEQVGLLPRKLRTSARDSYTKAVDLWALGAVIHQILTTEIPFRDTYDMDSMTDITIQFSTANLEPTIDSEMVYEYCRSAKFPVEILERNGAEPEAIDLIKRLMVPDPRSRISATDALESSWFPQQQVLRSQFQMLGFDISPEDANRMLAETREMIQDILHSPEISQICDIQGKAVSMGYLEVMKVLFKVIDITASSGGLHFMQIAAGKGQVGAIMLLLNRGATVISRPQGEEGQNPMHWASAGGHLDAIRLLLDRGANPNAAPDHQNSQTALHGASAAGHLDAIRLLLDRGANPNSAPRHQNSQTALYAASVAGHIDAIRLLLDRGADPNATQNTQNSQTPLHGASAGGHLDAIPAGHLDAIRLLLDRGADPNVAAIGQNGQSPLHGASAGGHLDAIRLLLDRGADPNVAAIGQNGQSPLHGASAAGHLDAIRLLLDRGANPNVRVQKEDAQSSLHAAAAGGHTDVINRLLDKGAIVNSTLYQPSPNCVGLRPLHLAADGGHLDAVQLLLARGAEVGDRPLRVDLDPRILAILKEHNQ</sequence>
<dbReference type="Proteomes" id="UP001447188">
    <property type="component" value="Unassembled WGS sequence"/>
</dbReference>
<dbReference type="Pfam" id="PF12796">
    <property type="entry name" value="Ank_2"/>
    <property type="match status" value="3"/>
</dbReference>
<feature type="domain" description="Protein kinase" evidence="5">
    <location>
        <begin position="40"/>
        <end position="322"/>
    </location>
</feature>
<evidence type="ECO:0000256" key="4">
    <source>
        <dbReference type="SAM" id="MobiDB-lite"/>
    </source>
</evidence>
<feature type="repeat" description="ANK" evidence="3">
    <location>
        <begin position="689"/>
        <end position="721"/>
    </location>
</feature>